<feature type="compositionally biased region" description="Basic and acidic residues" evidence="1">
    <location>
        <begin position="193"/>
        <end position="202"/>
    </location>
</feature>
<accession>A0A7W9M3P7</accession>
<name>A0A7W9M3P7_9PSEU</name>
<comment type="caution">
    <text evidence="2">The sequence shown here is derived from an EMBL/GenBank/DDBJ whole genome shotgun (WGS) entry which is preliminary data.</text>
</comment>
<dbReference type="AlphaFoldDB" id="A0A7W9M3P7"/>
<dbReference type="RefSeq" id="WP_184925347.1">
    <property type="nucleotide sequence ID" value="NZ_JACHMO010000001.1"/>
</dbReference>
<dbReference type="Proteomes" id="UP000552097">
    <property type="component" value="Unassembled WGS sequence"/>
</dbReference>
<reference evidence="2 3" key="1">
    <citation type="submission" date="2020-08" db="EMBL/GenBank/DDBJ databases">
        <title>Sequencing the genomes of 1000 actinobacteria strains.</title>
        <authorList>
            <person name="Klenk H.-P."/>
        </authorList>
    </citation>
    <scope>NUCLEOTIDE SEQUENCE [LARGE SCALE GENOMIC DNA]</scope>
    <source>
        <strain evidence="2 3">DSM 45486</strain>
    </source>
</reference>
<keyword evidence="3" id="KW-1185">Reference proteome</keyword>
<evidence type="ECO:0000313" key="3">
    <source>
        <dbReference type="Proteomes" id="UP000552097"/>
    </source>
</evidence>
<gene>
    <name evidence="2" type="ORF">F4560_005911</name>
</gene>
<proteinExistence type="predicted"/>
<dbReference type="EMBL" id="JACHMO010000001">
    <property type="protein sequence ID" value="MBB5806143.1"/>
    <property type="molecule type" value="Genomic_DNA"/>
</dbReference>
<sequence>MQRRARLHLEDQTILFPWRRPCTVKTLLVTDGGLDFGLGDFGLQTFVDILLHDGRSYVRFEITVAHLRTNVTNAAVMLGAPGIARSIKGFMFDDPNHFTPDSFDEVWLFGIETNFHNGTYPNRSGNPGRFPSTRLGDAELNALTAHMNKGGGIFATGDHGSLGNALCGSVDRVRNMRHWADFGGGEVSMGTSRRNDSNRVGHDAGSQFSDQSDDVPQVLDLKLYTTYANILKKARYPHPVMCGRTGRIDVFPDHPHEGETRVPSSLAGACRDGSPEYPNATDGTGQLSPEIVARGRVPAGNTASSDAGANLKQATVAHSFGVVSTYDGHRCDVGRVVTDSTWHHFVNVNLIGVVEGGGFDDFPGGGGGTPGTHLSKHTGFLYSPSGRAALDKIKEYYVNVGVWIAPPDRITCMRSRFWWDLVWSDRLVEATLMEPDATLDRVHLSELFQIGVHARDVLGRQASACQTLHWVIDQIIVVEPRLRPWLDPWGPLAGKPENPPIPWLDLEPLADIAIGGALVALRGAFPYPDEKVDFDDKARDVAMRGASEALRRGFEQFHADLEGVARLGARKE</sequence>
<evidence type="ECO:0000256" key="1">
    <source>
        <dbReference type="SAM" id="MobiDB-lite"/>
    </source>
</evidence>
<feature type="region of interest" description="Disordered" evidence="1">
    <location>
        <begin position="190"/>
        <end position="211"/>
    </location>
</feature>
<protein>
    <submittedName>
        <fullName evidence="2">Uncharacterized protein</fullName>
    </submittedName>
</protein>
<organism evidence="2 3">
    <name type="scientific">Saccharothrix ecbatanensis</name>
    <dbReference type="NCBI Taxonomy" id="1105145"/>
    <lineage>
        <taxon>Bacteria</taxon>
        <taxon>Bacillati</taxon>
        <taxon>Actinomycetota</taxon>
        <taxon>Actinomycetes</taxon>
        <taxon>Pseudonocardiales</taxon>
        <taxon>Pseudonocardiaceae</taxon>
        <taxon>Saccharothrix</taxon>
    </lineage>
</organism>
<evidence type="ECO:0000313" key="2">
    <source>
        <dbReference type="EMBL" id="MBB5806143.1"/>
    </source>
</evidence>